<keyword evidence="3 4" id="KW-0732">Signal</keyword>
<accession>A0ABT2S1L8</accession>
<dbReference type="Pfam" id="PF13407">
    <property type="entry name" value="Peripla_BP_4"/>
    <property type="match status" value="1"/>
</dbReference>
<reference evidence="6 7" key="1">
    <citation type="journal article" date="2021" name="ISME Commun">
        <title>Automated analysis of genomic sequences facilitates high-throughput and comprehensive description of bacteria.</title>
        <authorList>
            <person name="Hitch T.C.A."/>
        </authorList>
    </citation>
    <scope>NUCLEOTIDE SEQUENCE [LARGE SCALE GENOMIC DNA]</scope>
    <source>
        <strain evidence="6 7">Sanger_04</strain>
    </source>
</reference>
<dbReference type="Gene3D" id="3.40.50.2300">
    <property type="match status" value="2"/>
</dbReference>
<protein>
    <submittedName>
        <fullName evidence="6">Sugar ABC transporter substrate-binding protein</fullName>
    </submittedName>
</protein>
<dbReference type="RefSeq" id="WP_158365064.1">
    <property type="nucleotide sequence ID" value="NZ_JAOQKC010000025.1"/>
</dbReference>
<evidence type="ECO:0000256" key="4">
    <source>
        <dbReference type="SAM" id="SignalP"/>
    </source>
</evidence>
<evidence type="ECO:0000256" key="1">
    <source>
        <dbReference type="ARBA" id="ARBA00004196"/>
    </source>
</evidence>
<comment type="similarity">
    <text evidence="2">Belongs to the bacterial solute-binding protein 2 family.</text>
</comment>
<dbReference type="InterPro" id="IPR025997">
    <property type="entry name" value="SBP_2_dom"/>
</dbReference>
<dbReference type="Proteomes" id="UP001652461">
    <property type="component" value="Unassembled WGS sequence"/>
</dbReference>
<comment type="caution">
    <text evidence="6">The sequence shown here is derived from an EMBL/GenBank/DDBJ whole genome shotgun (WGS) entry which is preliminary data.</text>
</comment>
<feature type="domain" description="Periplasmic binding protein" evidence="5">
    <location>
        <begin position="53"/>
        <end position="305"/>
    </location>
</feature>
<dbReference type="PANTHER" id="PTHR46847:SF1">
    <property type="entry name" value="D-ALLOSE-BINDING PERIPLASMIC PROTEIN-RELATED"/>
    <property type="match status" value="1"/>
</dbReference>
<evidence type="ECO:0000256" key="3">
    <source>
        <dbReference type="ARBA" id="ARBA00022729"/>
    </source>
</evidence>
<sequence>MKRKGLVITMLLCASMMFTACSQGESKDTANTATESTSTETTEASSDSGVSKIAYTCQDLTNTYFVDVANGVKDRCDELGIEVNILDGKADVANQITAFENLIADGTDGIIVSPIDQTALTPSVEAAVEAGISVISGNQFVEGSEAFVTVPEYDYGFTIGEEAGKWIKEKLDGKAEVAIFDYPELESIIDRGNGIQDGILSVAPDAKIVARQSANSTEKGMANMENILQANPNVEVVVCVNDAGALGAYEAMMAAGKDSDRVFIGGLDAISEALNKIKEGGIYRATVDIQPYETGKLFVDTLLKVKENGPIEDTIVIPMKVVNASNIGDYE</sequence>
<evidence type="ECO:0000256" key="2">
    <source>
        <dbReference type="ARBA" id="ARBA00007639"/>
    </source>
</evidence>
<comment type="subcellular location">
    <subcellularLocation>
        <location evidence="1">Cell envelope</location>
    </subcellularLocation>
</comment>
<dbReference type="SUPFAM" id="SSF53822">
    <property type="entry name" value="Periplasmic binding protein-like I"/>
    <property type="match status" value="1"/>
</dbReference>
<evidence type="ECO:0000313" key="7">
    <source>
        <dbReference type="Proteomes" id="UP001652461"/>
    </source>
</evidence>
<organism evidence="6 7">
    <name type="scientific">Laedolimicola ammoniilytica</name>
    <dbReference type="NCBI Taxonomy" id="2981771"/>
    <lineage>
        <taxon>Bacteria</taxon>
        <taxon>Bacillati</taxon>
        <taxon>Bacillota</taxon>
        <taxon>Clostridia</taxon>
        <taxon>Lachnospirales</taxon>
        <taxon>Lachnospiraceae</taxon>
        <taxon>Laedolimicola</taxon>
    </lineage>
</organism>
<gene>
    <name evidence="6" type="ORF">OCV63_14750</name>
</gene>
<evidence type="ECO:0000313" key="6">
    <source>
        <dbReference type="EMBL" id="MCU6698140.1"/>
    </source>
</evidence>
<dbReference type="CDD" id="cd01536">
    <property type="entry name" value="PBP1_ABC_sugar_binding-like"/>
    <property type="match status" value="1"/>
</dbReference>
<feature type="signal peptide" evidence="4">
    <location>
        <begin position="1"/>
        <end position="20"/>
    </location>
</feature>
<keyword evidence="7" id="KW-1185">Reference proteome</keyword>
<feature type="chain" id="PRO_5045760027" evidence="4">
    <location>
        <begin position="21"/>
        <end position="331"/>
    </location>
</feature>
<evidence type="ECO:0000259" key="5">
    <source>
        <dbReference type="Pfam" id="PF13407"/>
    </source>
</evidence>
<dbReference type="EMBL" id="JAOQKC010000025">
    <property type="protein sequence ID" value="MCU6698140.1"/>
    <property type="molecule type" value="Genomic_DNA"/>
</dbReference>
<proteinExistence type="inferred from homology"/>
<dbReference type="PANTHER" id="PTHR46847">
    <property type="entry name" value="D-ALLOSE-BINDING PERIPLASMIC PROTEIN-RELATED"/>
    <property type="match status" value="1"/>
</dbReference>
<name>A0ABT2S1L8_9FIRM</name>
<dbReference type="PROSITE" id="PS51257">
    <property type="entry name" value="PROKAR_LIPOPROTEIN"/>
    <property type="match status" value="1"/>
</dbReference>
<dbReference type="InterPro" id="IPR028082">
    <property type="entry name" value="Peripla_BP_I"/>
</dbReference>